<dbReference type="PANTHER" id="PTHR37419:SF8">
    <property type="entry name" value="TOXIN YJJJ"/>
    <property type="match status" value="1"/>
</dbReference>
<comment type="similarity">
    <text evidence="1">Belongs to the HipA Ser/Thr kinase family.</text>
</comment>
<evidence type="ECO:0000313" key="6">
    <source>
        <dbReference type="EMBL" id="TFD05235.1"/>
    </source>
</evidence>
<keyword evidence="3" id="KW-0418">Kinase</keyword>
<accession>A0ABY2JIC1</accession>
<feature type="domain" description="HipA N-terminal subdomain 1" evidence="5">
    <location>
        <begin position="25"/>
        <end position="91"/>
    </location>
</feature>
<gene>
    <name evidence="6" type="ORF">E3T25_04120</name>
</gene>
<keyword evidence="7" id="KW-1185">Reference proteome</keyword>
<evidence type="ECO:0000313" key="7">
    <source>
        <dbReference type="Proteomes" id="UP000297851"/>
    </source>
</evidence>
<evidence type="ECO:0000256" key="1">
    <source>
        <dbReference type="ARBA" id="ARBA00010164"/>
    </source>
</evidence>
<feature type="domain" description="HipA-like C-terminal" evidence="4">
    <location>
        <begin position="172"/>
        <end position="380"/>
    </location>
</feature>
<comment type="caution">
    <text evidence="6">The sequence shown here is derived from an EMBL/GenBank/DDBJ whole genome shotgun (WGS) entry which is preliminary data.</text>
</comment>
<evidence type="ECO:0000256" key="2">
    <source>
        <dbReference type="ARBA" id="ARBA00022679"/>
    </source>
</evidence>
<sequence>MSDAEVWVQIDGVDVRAGTVYAHRRRNSESATFTYDIDYLARPDAYSLDPGLPLSSGSFNTADGRRLFGAFTDCAPDRWGRKLIERSEHHRAAQGGGAARSFGELDYTLGVRDDLRQGAFRFRRPGTTDWLGPAAASVPHLVGLPRLLHAVESVESDHPDDESLRLLLRAGSSIGGARPKASVVNGRGALLIAKFPRVASDEWDVMAWEQLALTLASRAGIRTPRTELMSVAGRNVLLLNRFDRVGDSRIGYVSAMTMLEAVDGEHRSYLEIAEVIEQSSSSATRDLRELWRRIAFSILISNTDDHLRNHGFLRSDTTRSWDLSPAFDLNPNPAAGPKELSTSIDYDTFFADTAALLDVARYFRVKDAVALLLEVKAAVSGWVVEARRLNIPESEIDLMAGAFVAG</sequence>
<dbReference type="Gene3D" id="1.10.1070.20">
    <property type="match status" value="1"/>
</dbReference>
<dbReference type="Pfam" id="PF07804">
    <property type="entry name" value="HipA_C"/>
    <property type="match status" value="1"/>
</dbReference>
<evidence type="ECO:0000256" key="3">
    <source>
        <dbReference type="ARBA" id="ARBA00022777"/>
    </source>
</evidence>
<dbReference type="Pfam" id="PF13657">
    <property type="entry name" value="Couple_hipA"/>
    <property type="match status" value="1"/>
</dbReference>
<dbReference type="RefSeq" id="WP_134341996.1">
    <property type="nucleotide sequence ID" value="NZ_SOGO01000013.1"/>
</dbReference>
<proteinExistence type="inferred from homology"/>
<protein>
    <submittedName>
        <fullName evidence="6">Type II toxin-antitoxin system HipA family toxin</fullName>
    </submittedName>
</protein>
<evidence type="ECO:0000259" key="5">
    <source>
        <dbReference type="Pfam" id="PF13657"/>
    </source>
</evidence>
<organism evidence="6 7">
    <name type="scientific">Cryobacterium sandaracinum</name>
    <dbReference type="NCBI Taxonomy" id="1259247"/>
    <lineage>
        <taxon>Bacteria</taxon>
        <taxon>Bacillati</taxon>
        <taxon>Actinomycetota</taxon>
        <taxon>Actinomycetes</taxon>
        <taxon>Micrococcales</taxon>
        <taxon>Microbacteriaceae</taxon>
        <taxon>Cryobacterium</taxon>
    </lineage>
</organism>
<dbReference type="InterPro" id="IPR052028">
    <property type="entry name" value="HipA_Ser/Thr_kinase"/>
</dbReference>
<name>A0ABY2JIC1_9MICO</name>
<evidence type="ECO:0000259" key="4">
    <source>
        <dbReference type="Pfam" id="PF07804"/>
    </source>
</evidence>
<dbReference type="Proteomes" id="UP000297851">
    <property type="component" value="Unassembled WGS sequence"/>
</dbReference>
<keyword evidence="2" id="KW-0808">Transferase</keyword>
<dbReference type="InterPro" id="IPR012893">
    <property type="entry name" value="HipA-like_C"/>
</dbReference>
<dbReference type="EMBL" id="SOGO01000013">
    <property type="protein sequence ID" value="TFD05235.1"/>
    <property type="molecule type" value="Genomic_DNA"/>
</dbReference>
<reference evidence="6 7" key="1">
    <citation type="submission" date="2019-03" db="EMBL/GenBank/DDBJ databases">
        <title>Genomics of glacier-inhabiting Cryobacterium strains.</title>
        <authorList>
            <person name="Liu Q."/>
            <person name="Xin Y.-H."/>
        </authorList>
    </citation>
    <scope>NUCLEOTIDE SEQUENCE [LARGE SCALE GENOMIC DNA]</scope>
    <source>
        <strain evidence="6 7">TMT2-16</strain>
    </source>
</reference>
<dbReference type="PANTHER" id="PTHR37419">
    <property type="entry name" value="SERINE/THREONINE-PROTEIN KINASE TOXIN HIPA"/>
    <property type="match status" value="1"/>
</dbReference>
<dbReference type="InterPro" id="IPR017508">
    <property type="entry name" value="HipA_N1"/>
</dbReference>